<name>A0ABU0LYL8_9BACT</name>
<accession>A0ABU0LYL8</accession>
<dbReference type="EMBL" id="JAUSWO010000001">
    <property type="protein sequence ID" value="MDQ0513796.1"/>
    <property type="molecule type" value="Genomic_DNA"/>
</dbReference>
<proteinExistence type="predicted"/>
<protein>
    <submittedName>
        <fullName evidence="1">Uncharacterized protein</fullName>
    </submittedName>
</protein>
<evidence type="ECO:0000313" key="1">
    <source>
        <dbReference type="EMBL" id="MDQ0513796.1"/>
    </source>
</evidence>
<organism evidence="1 2">
    <name type="scientific">Mycoplasmoides fastidiosum</name>
    <dbReference type="NCBI Taxonomy" id="92758"/>
    <lineage>
        <taxon>Bacteria</taxon>
        <taxon>Bacillati</taxon>
        <taxon>Mycoplasmatota</taxon>
        <taxon>Mycoplasmoidales</taxon>
        <taxon>Mycoplasmoidaceae</taxon>
        <taxon>Mycoplasmoides</taxon>
    </lineage>
</organism>
<dbReference type="RefSeq" id="WP_256547506.1">
    <property type="nucleotide sequence ID" value="NZ_CP101809.1"/>
</dbReference>
<comment type="caution">
    <text evidence="1">The sequence shown here is derived from an EMBL/GenBank/DDBJ whole genome shotgun (WGS) entry which is preliminary data.</text>
</comment>
<dbReference type="Proteomes" id="UP001240643">
    <property type="component" value="Unassembled WGS sequence"/>
</dbReference>
<reference evidence="1" key="1">
    <citation type="submission" date="2023-07" db="EMBL/GenBank/DDBJ databases">
        <title>Genomic Encyclopedia of Type Strains, Phase IV (KMG-IV): sequencing the most valuable type-strain genomes for metagenomic binning, comparative biology and taxonomic classification.</title>
        <authorList>
            <person name="Goeker M."/>
        </authorList>
    </citation>
    <scope>NUCLEOTIDE SEQUENCE [LARGE SCALE GENOMIC DNA]</scope>
    <source>
        <strain evidence="1">DSM 21204</strain>
    </source>
</reference>
<evidence type="ECO:0000313" key="2">
    <source>
        <dbReference type="Proteomes" id="UP001240643"/>
    </source>
</evidence>
<keyword evidence="2" id="KW-1185">Reference proteome</keyword>
<sequence length="451" mass="54289">MNNFFYRKQAFLLLEKCGSVEQTKTLFLEKLRNMLNQYSILKQTIIENKHLHNVFSDSAMFIMDLNIKKIEALIFLANSGEAEWNILLSFTEENKSNFIDDSLSTKYSVLNIDKLGDFKKKFFYILKKYHIINSEQFEMIQKINIARDNLSLAHLNDYYLDENKMFNQNMEFDSQELETFRNTPLQLKNFDSSFWNFIQVVLHSYHWYLDYCIYLLRVNKYNYSKIINSIDTLLETNNPANLKTHIPENIWNDKKSFTDFLCEFRKIITDINQNVGRINFYFEQFYLLENSKINPLLNQLFVFFLSASCIDSYSIKSKNRTNNERLLHAEYYLDLINIILRENLFFEKHINKKMLENFINLNKTELSIIANEKVLTNLKTYHFKQYIVFSKKIKQIIYNPNYRKRLDYFLRKYFKDLRVIGLPKFFKLPAQTPTKINNNIFELVKNQDHNQ</sequence>
<gene>
    <name evidence="1" type="ORF">J2Z62_000234</name>
</gene>